<dbReference type="Proteomes" id="UP000237144">
    <property type="component" value="Unassembled WGS sequence"/>
</dbReference>
<evidence type="ECO:0000313" key="2">
    <source>
        <dbReference type="EMBL" id="POY71347.1"/>
    </source>
</evidence>
<reference evidence="2 3" key="1">
    <citation type="journal article" date="2018" name="Front. Microbiol.">
        <title>Prospects for Fungal Bioremediation of Acidic Radioactive Waste Sites: Characterization and Genome Sequence of Rhodotorula taiwanensis MD1149.</title>
        <authorList>
            <person name="Tkavc R."/>
            <person name="Matrosova V.Y."/>
            <person name="Grichenko O.E."/>
            <person name="Gostincar C."/>
            <person name="Volpe R.P."/>
            <person name="Klimenkova P."/>
            <person name="Gaidamakova E.K."/>
            <person name="Zhou C.E."/>
            <person name="Stewart B.J."/>
            <person name="Lyman M.G."/>
            <person name="Malfatti S.A."/>
            <person name="Rubinfeld B."/>
            <person name="Courtot M."/>
            <person name="Singh J."/>
            <person name="Dalgard C.L."/>
            <person name="Hamilton T."/>
            <person name="Frey K.G."/>
            <person name="Gunde-Cimerman N."/>
            <person name="Dugan L."/>
            <person name="Daly M.J."/>
        </authorList>
    </citation>
    <scope>NUCLEOTIDE SEQUENCE [LARGE SCALE GENOMIC DNA]</scope>
    <source>
        <strain evidence="2 3">MD1149</strain>
    </source>
</reference>
<dbReference type="OrthoDB" id="2538259at2759"/>
<gene>
    <name evidence="2" type="ORF">BMF94_5659</name>
</gene>
<protein>
    <submittedName>
        <fullName evidence="2">Uncharacterized protein</fullName>
    </submittedName>
</protein>
<feature type="compositionally biased region" description="Polar residues" evidence="1">
    <location>
        <begin position="322"/>
        <end position="331"/>
    </location>
</feature>
<dbReference type="EMBL" id="PJQD01000085">
    <property type="protein sequence ID" value="POY71347.1"/>
    <property type="molecule type" value="Genomic_DNA"/>
</dbReference>
<keyword evidence="3" id="KW-1185">Reference proteome</keyword>
<feature type="compositionally biased region" description="Low complexity" evidence="1">
    <location>
        <begin position="81"/>
        <end position="96"/>
    </location>
</feature>
<feature type="compositionally biased region" description="Low complexity" evidence="1">
    <location>
        <begin position="116"/>
        <end position="164"/>
    </location>
</feature>
<proteinExistence type="predicted"/>
<feature type="compositionally biased region" description="Basic and acidic residues" evidence="1">
    <location>
        <begin position="425"/>
        <end position="437"/>
    </location>
</feature>
<name>A0A2S5B3J4_9BASI</name>
<comment type="caution">
    <text evidence="2">The sequence shown here is derived from an EMBL/GenBank/DDBJ whole genome shotgun (WGS) entry which is preliminary data.</text>
</comment>
<evidence type="ECO:0000313" key="3">
    <source>
        <dbReference type="Proteomes" id="UP000237144"/>
    </source>
</evidence>
<organism evidence="2 3">
    <name type="scientific">Rhodotorula taiwanensis</name>
    <dbReference type="NCBI Taxonomy" id="741276"/>
    <lineage>
        <taxon>Eukaryota</taxon>
        <taxon>Fungi</taxon>
        <taxon>Dikarya</taxon>
        <taxon>Basidiomycota</taxon>
        <taxon>Pucciniomycotina</taxon>
        <taxon>Microbotryomycetes</taxon>
        <taxon>Sporidiobolales</taxon>
        <taxon>Sporidiobolaceae</taxon>
        <taxon>Rhodotorula</taxon>
    </lineage>
</organism>
<feature type="compositionally biased region" description="Low complexity" evidence="1">
    <location>
        <begin position="297"/>
        <end position="309"/>
    </location>
</feature>
<accession>A0A2S5B3J4</accession>
<feature type="compositionally biased region" description="Polar residues" evidence="1">
    <location>
        <begin position="1"/>
        <end position="37"/>
    </location>
</feature>
<feature type="region of interest" description="Disordered" evidence="1">
    <location>
        <begin position="1"/>
        <end position="168"/>
    </location>
</feature>
<feature type="compositionally biased region" description="Polar residues" evidence="1">
    <location>
        <begin position="50"/>
        <end position="59"/>
    </location>
</feature>
<feature type="region of interest" description="Disordered" evidence="1">
    <location>
        <begin position="297"/>
        <end position="410"/>
    </location>
</feature>
<feature type="compositionally biased region" description="Low complexity" evidence="1">
    <location>
        <begin position="386"/>
        <end position="400"/>
    </location>
</feature>
<sequence>MDHSFGSSTSVLDTPTNRHGGLSSSVLNRNQLASSIAPSGPVSVQPLSFKPQSLANTGSQGAGVVKSVRFSPAQPNYSNGSPHGSASPAFSAAPPSRLQSFATPPRSYGSPSLLRTATGNASAGTSTPPRQQQQQQQLSQHSQPQQRQPSQQAASGQSSTPQGSTVHQHPAVEQFLSHLPHLATPQSVQSAISKSSSAVHEGIQHAGAEAKKKLEVMPIGRGEAQNRLKVNAGFLVAWWVSYRSNPYRTATAHLAAAVPQIDTPLHIGETLLLLVLCWNILDALRLLNNLSSLPPSATSAPLLTSSPALKRSPAVPSLGSPARSSPKTRATPSMFGSPAAGHAGSPLRPNGAPSSPFRASVLRGSPHPPTPQTPTSALLRGSPSLSVTRSAATSAVSSRSGSEATMPAPSDEIKGALLAYEARHGEQFGSPVRDEPIGGRSPATARVKVESREDVERLLAQ</sequence>
<feature type="region of interest" description="Disordered" evidence="1">
    <location>
        <begin position="425"/>
        <end position="461"/>
    </location>
</feature>
<dbReference type="AlphaFoldDB" id="A0A2S5B3J4"/>
<feature type="compositionally biased region" description="Basic and acidic residues" evidence="1">
    <location>
        <begin position="447"/>
        <end position="461"/>
    </location>
</feature>
<evidence type="ECO:0000256" key="1">
    <source>
        <dbReference type="SAM" id="MobiDB-lite"/>
    </source>
</evidence>